<dbReference type="AlphaFoldDB" id="A0A2H0B572"/>
<protein>
    <recommendedName>
        <fullName evidence="3">Polymerase nucleotidyl transferase domain-containing protein</fullName>
    </recommendedName>
</protein>
<name>A0A2H0B572_9BACT</name>
<evidence type="ECO:0000313" key="2">
    <source>
        <dbReference type="Proteomes" id="UP000229459"/>
    </source>
</evidence>
<accession>A0A2H0B572</accession>
<sequence length="229" mass="27013">MNQTIIPSEQQLIEFQQKLQKDSDWILEQIDLLSLLSKYGEVKIVGAKALGLMVAKDIDISVVVPKIDLVIWQEIVSQLMVTKHVRKVTAVDEYNYDENNVYDLEKGKKYSLYIEMDSVLGPDQDKNNLWEIQIHLITKDKFDERITKNLISKLNYTNRLTILRLKWWANKINRNLLFESNGHFKIQSIWIYEAVMHQNTTNIRTFIQFLQNKISNEDRHFLSIIQTTD</sequence>
<organism evidence="1 2">
    <name type="scientific">Candidatus Beckwithbacteria bacterium CG23_combo_of_CG06-09_8_20_14_all_34_8</name>
    <dbReference type="NCBI Taxonomy" id="1974497"/>
    <lineage>
        <taxon>Bacteria</taxon>
        <taxon>Candidatus Beckwithiibacteriota</taxon>
    </lineage>
</organism>
<comment type="caution">
    <text evidence="1">The sequence shown here is derived from an EMBL/GenBank/DDBJ whole genome shotgun (WGS) entry which is preliminary data.</text>
</comment>
<gene>
    <name evidence="1" type="ORF">COX08_04405</name>
</gene>
<reference evidence="1 2" key="1">
    <citation type="submission" date="2017-09" db="EMBL/GenBank/DDBJ databases">
        <title>Depth-based differentiation of microbial function through sediment-hosted aquifers and enrichment of novel symbionts in the deep terrestrial subsurface.</title>
        <authorList>
            <person name="Probst A.J."/>
            <person name="Ladd B."/>
            <person name="Jarett J.K."/>
            <person name="Geller-Mcgrath D.E."/>
            <person name="Sieber C.M."/>
            <person name="Emerson J.B."/>
            <person name="Anantharaman K."/>
            <person name="Thomas B.C."/>
            <person name="Malmstrom R."/>
            <person name="Stieglmeier M."/>
            <person name="Klingl A."/>
            <person name="Woyke T."/>
            <person name="Ryan C.M."/>
            <person name="Banfield J.F."/>
        </authorList>
    </citation>
    <scope>NUCLEOTIDE SEQUENCE [LARGE SCALE GENOMIC DNA]</scope>
    <source>
        <strain evidence="1">CG23_combo_of_CG06-09_8_20_14_all_34_8</strain>
    </source>
</reference>
<dbReference type="Proteomes" id="UP000229459">
    <property type="component" value="Unassembled WGS sequence"/>
</dbReference>
<evidence type="ECO:0000313" key="1">
    <source>
        <dbReference type="EMBL" id="PIP52807.1"/>
    </source>
</evidence>
<dbReference type="EMBL" id="PCSR01000104">
    <property type="protein sequence ID" value="PIP52807.1"/>
    <property type="molecule type" value="Genomic_DNA"/>
</dbReference>
<evidence type="ECO:0008006" key="3">
    <source>
        <dbReference type="Google" id="ProtNLM"/>
    </source>
</evidence>
<proteinExistence type="predicted"/>